<reference evidence="1 2" key="1">
    <citation type="journal article" date="2022" name="New Phytol.">
        <title>Ecological generalism drives hyperdiversity of secondary metabolite gene clusters in xylarialean endophytes.</title>
        <authorList>
            <person name="Franco M.E.E."/>
            <person name="Wisecaver J.H."/>
            <person name="Arnold A.E."/>
            <person name="Ju Y.M."/>
            <person name="Slot J.C."/>
            <person name="Ahrendt S."/>
            <person name="Moore L.P."/>
            <person name="Eastman K.E."/>
            <person name="Scott K."/>
            <person name="Konkel Z."/>
            <person name="Mondo S.J."/>
            <person name="Kuo A."/>
            <person name="Hayes R.D."/>
            <person name="Haridas S."/>
            <person name="Andreopoulos B."/>
            <person name="Riley R."/>
            <person name="LaButti K."/>
            <person name="Pangilinan J."/>
            <person name="Lipzen A."/>
            <person name="Amirebrahimi M."/>
            <person name="Yan J."/>
            <person name="Adam C."/>
            <person name="Keymanesh K."/>
            <person name="Ng V."/>
            <person name="Louie K."/>
            <person name="Northen T."/>
            <person name="Drula E."/>
            <person name="Henrissat B."/>
            <person name="Hsieh H.M."/>
            <person name="Youens-Clark K."/>
            <person name="Lutzoni F."/>
            <person name="Miadlikowska J."/>
            <person name="Eastwood D.C."/>
            <person name="Hamelin R.C."/>
            <person name="Grigoriev I.V."/>
            <person name="U'Ren J.M."/>
        </authorList>
    </citation>
    <scope>NUCLEOTIDE SEQUENCE [LARGE SCALE GENOMIC DNA]</scope>
    <source>
        <strain evidence="1 2">ER1909</strain>
    </source>
</reference>
<comment type="caution">
    <text evidence="1">The sequence shown here is derived from an EMBL/GenBank/DDBJ whole genome shotgun (WGS) entry which is preliminary data.</text>
</comment>
<evidence type="ECO:0000313" key="2">
    <source>
        <dbReference type="Proteomes" id="UP001497680"/>
    </source>
</evidence>
<dbReference type="EMBL" id="MU394293">
    <property type="protein sequence ID" value="KAI6090025.1"/>
    <property type="molecule type" value="Genomic_DNA"/>
</dbReference>
<evidence type="ECO:0000313" key="1">
    <source>
        <dbReference type="EMBL" id="KAI6090025.1"/>
    </source>
</evidence>
<dbReference type="Proteomes" id="UP001497680">
    <property type="component" value="Unassembled WGS sequence"/>
</dbReference>
<keyword evidence="1" id="KW-0808">Transferase</keyword>
<name>A0ACC0DC93_9PEZI</name>
<protein>
    <submittedName>
        <fullName evidence="1">Glutathione transferase</fullName>
    </submittedName>
</protein>
<proteinExistence type="predicted"/>
<keyword evidence="2" id="KW-1185">Reference proteome</keyword>
<gene>
    <name evidence="1" type="ORF">F4821DRAFT_46674</name>
</gene>
<organism evidence="1 2">
    <name type="scientific">Hypoxylon rubiginosum</name>
    <dbReference type="NCBI Taxonomy" id="110542"/>
    <lineage>
        <taxon>Eukaryota</taxon>
        <taxon>Fungi</taxon>
        <taxon>Dikarya</taxon>
        <taxon>Ascomycota</taxon>
        <taxon>Pezizomycotina</taxon>
        <taxon>Sordariomycetes</taxon>
        <taxon>Xylariomycetidae</taxon>
        <taxon>Xylariales</taxon>
        <taxon>Hypoxylaceae</taxon>
        <taxon>Hypoxylon</taxon>
    </lineage>
</organism>
<accession>A0ACC0DC93</accession>
<sequence length="266" mass="30673">MQPIKVYNGPHGQGPNPWKVFIVLEELGLPYDIVWIPYREIKFEPYTNLNPNGRLPTMIDPNKNVTLWESGAIINYIIATYDTELKLTYRDDRLEDKWLLQSWLMFQMSAQGPMFGQKMWFTHLHIEQNLQTAIDRYGNEVKRIIGVLNDALGKQRKKKLSLSTTTDDDPVWLVGDKCTYADLAFAPWNTLLGTLFPGGTLDIKTEFPEFHRWSSNVARRPATRKVLEYREECIRTMKDTGEQVVERQADAAKMPTYEPSIGVGDS</sequence>